<dbReference type="InterPro" id="IPR042183">
    <property type="entry name" value="MmgE/PrpD_sf_1"/>
</dbReference>
<dbReference type="InterPro" id="IPR042188">
    <property type="entry name" value="MmgE/PrpD_sf_2"/>
</dbReference>
<dbReference type="Pfam" id="PF03972">
    <property type="entry name" value="MmgE_PrpD_N"/>
    <property type="match status" value="1"/>
</dbReference>
<name>A0A1C5JDG3_9ACTN</name>
<proteinExistence type="inferred from homology"/>
<dbReference type="EMBL" id="FMDM01000010">
    <property type="protein sequence ID" value="SCG68076.1"/>
    <property type="molecule type" value="Genomic_DNA"/>
</dbReference>
<dbReference type="InterPro" id="IPR005656">
    <property type="entry name" value="MmgE_PrpD"/>
</dbReference>
<dbReference type="AlphaFoldDB" id="A0A1C5JDG3"/>
<reference evidence="5" key="1">
    <citation type="submission" date="2016-06" db="EMBL/GenBank/DDBJ databases">
        <authorList>
            <person name="Varghese N."/>
            <person name="Submissions Spin"/>
        </authorList>
    </citation>
    <scope>NUCLEOTIDE SEQUENCE [LARGE SCALE GENOMIC DNA]</scope>
    <source>
        <strain evidence="5">DSM 45647</strain>
    </source>
</reference>
<organism evidence="4 5">
    <name type="scientific">Micromonospora humi</name>
    <dbReference type="NCBI Taxonomy" id="745366"/>
    <lineage>
        <taxon>Bacteria</taxon>
        <taxon>Bacillati</taxon>
        <taxon>Actinomycetota</taxon>
        <taxon>Actinomycetes</taxon>
        <taxon>Micromonosporales</taxon>
        <taxon>Micromonosporaceae</taxon>
        <taxon>Micromonospora</taxon>
    </lineage>
</organism>
<dbReference type="SUPFAM" id="SSF103378">
    <property type="entry name" value="2-methylcitrate dehydratase PrpD"/>
    <property type="match status" value="1"/>
</dbReference>
<dbReference type="InterPro" id="IPR045336">
    <property type="entry name" value="MmgE_PrpD_N"/>
</dbReference>
<dbReference type="Pfam" id="PF19305">
    <property type="entry name" value="MmgE_PrpD_C"/>
    <property type="match status" value="1"/>
</dbReference>
<dbReference type="Gene3D" id="1.10.4100.10">
    <property type="entry name" value="2-methylcitrate dehydratase PrpD"/>
    <property type="match status" value="1"/>
</dbReference>
<dbReference type="PANTHER" id="PTHR16943">
    <property type="entry name" value="2-METHYLCITRATE DEHYDRATASE-RELATED"/>
    <property type="match status" value="1"/>
</dbReference>
<dbReference type="OrthoDB" id="9797528at2"/>
<dbReference type="STRING" id="745366.GA0070213_11052"/>
<dbReference type="RefSeq" id="WP_091066320.1">
    <property type="nucleotide sequence ID" value="NZ_FMDM01000010.1"/>
</dbReference>
<evidence type="ECO:0000313" key="5">
    <source>
        <dbReference type="Proteomes" id="UP000199360"/>
    </source>
</evidence>
<evidence type="ECO:0000259" key="2">
    <source>
        <dbReference type="Pfam" id="PF03972"/>
    </source>
</evidence>
<dbReference type="GO" id="GO:0016829">
    <property type="term" value="F:lyase activity"/>
    <property type="evidence" value="ECO:0007669"/>
    <property type="project" value="InterPro"/>
</dbReference>
<dbReference type="PANTHER" id="PTHR16943:SF8">
    <property type="entry name" value="2-METHYLCITRATE DEHYDRATASE"/>
    <property type="match status" value="1"/>
</dbReference>
<comment type="similarity">
    <text evidence="1">Belongs to the PrpD family.</text>
</comment>
<feature type="domain" description="MmgE/PrpD N-terminal" evidence="2">
    <location>
        <begin position="8"/>
        <end position="229"/>
    </location>
</feature>
<gene>
    <name evidence="4" type="ORF">GA0070213_11052</name>
</gene>
<evidence type="ECO:0000259" key="3">
    <source>
        <dbReference type="Pfam" id="PF19305"/>
    </source>
</evidence>
<dbReference type="InterPro" id="IPR036148">
    <property type="entry name" value="MmgE/PrpD_sf"/>
</dbReference>
<protein>
    <submittedName>
        <fullName evidence="4">2-methylcitrate dehydratase PrpD</fullName>
    </submittedName>
</protein>
<dbReference type="Gene3D" id="3.30.1330.120">
    <property type="entry name" value="2-methylcitrate dehydratase PrpD"/>
    <property type="match status" value="1"/>
</dbReference>
<evidence type="ECO:0000256" key="1">
    <source>
        <dbReference type="ARBA" id="ARBA00006174"/>
    </source>
</evidence>
<dbReference type="InterPro" id="IPR045337">
    <property type="entry name" value="MmgE_PrpD_C"/>
</dbReference>
<accession>A0A1C5JDG3</accession>
<dbReference type="Proteomes" id="UP000199360">
    <property type="component" value="Unassembled WGS sequence"/>
</dbReference>
<evidence type="ECO:0000313" key="4">
    <source>
        <dbReference type="EMBL" id="SCG68076.1"/>
    </source>
</evidence>
<feature type="domain" description="MmgE/PrpD C-terminal" evidence="3">
    <location>
        <begin position="263"/>
        <end position="426"/>
    </location>
</feature>
<keyword evidence="5" id="KW-1185">Reference proteome</keyword>
<sequence length="454" mass="46636">MTGIDTARIAAFAHRARIDDAPGDVVAFTRALLLDTLGALLGGLRYPTVRALGEALRPSVTTDLPFGRLLTLGTAATWLDADSGGAFHPQGHRLPPVPTAHPAPHSLPVLLHAAAGGVDDRRLVEIFLIANEIGMRFGVGTTLRPGLHPHGIHGPVAAAVATALLDGLSPATTATAVELAGSAPMAATLAVPMRGGTVRNLWTGLGAWHGAAAARRAADGVTGSAALLAALLDGLVCTDLSTTELTTGLGERWRLADSYLKPYACARWVHPALDAFRAAVADVPDPAYARGGLAVIEVDTFAFAASLSATEVSSDLHARFSVPVSLATLALDGELAADGFLPDRLARPEVGALAALVRLREEPEFTAALPRERPTTVTVGWRDGATASATVRNARGNPADPLTADEVATKFRRNAEGVLTLATADAVVAGVLDGTAGGDTLARVAAEVVGTFCP</sequence>